<dbReference type="InterPro" id="IPR036514">
    <property type="entry name" value="SGNH_hydro_sf"/>
</dbReference>
<dbReference type="InterPro" id="IPR001087">
    <property type="entry name" value="GDSL"/>
</dbReference>
<dbReference type="OrthoDB" id="399880at2"/>
<dbReference type="Gene3D" id="3.40.50.1110">
    <property type="entry name" value="SGNH hydrolase"/>
    <property type="match status" value="1"/>
</dbReference>
<feature type="chain" id="PRO_5019240176" evidence="1">
    <location>
        <begin position="20"/>
        <end position="1376"/>
    </location>
</feature>
<keyword evidence="3" id="KW-1185">Reference proteome</keyword>
<dbReference type="Proteomes" id="UP000256585">
    <property type="component" value="Chromosome"/>
</dbReference>
<dbReference type="EMBL" id="CP033058">
    <property type="protein sequence ID" value="AZZ65359.1"/>
    <property type="molecule type" value="Genomic_DNA"/>
</dbReference>
<keyword evidence="1" id="KW-0732">Signal</keyword>
<dbReference type="Pfam" id="PF00657">
    <property type="entry name" value="Lipase_GDSL"/>
    <property type="match status" value="1"/>
</dbReference>
<protein>
    <submittedName>
        <fullName evidence="2">Uncharacterized protein</fullName>
    </submittedName>
</protein>
<organism evidence="2 3">
    <name type="scientific">Metamycoplasma phocicerebrale</name>
    <dbReference type="NCBI Taxonomy" id="142649"/>
    <lineage>
        <taxon>Bacteria</taxon>
        <taxon>Bacillati</taxon>
        <taxon>Mycoplasmatota</taxon>
        <taxon>Mycoplasmoidales</taxon>
        <taxon>Metamycoplasmataceae</taxon>
        <taxon>Metamycoplasma</taxon>
    </lineage>
</organism>
<name>A0A3T0TTQ7_9BACT</name>
<dbReference type="SUPFAM" id="SSF52266">
    <property type="entry name" value="SGNH hydrolase"/>
    <property type="match status" value="1"/>
</dbReference>
<feature type="signal peptide" evidence="1">
    <location>
        <begin position="1"/>
        <end position="19"/>
    </location>
</feature>
<proteinExistence type="predicted"/>
<evidence type="ECO:0000313" key="2">
    <source>
        <dbReference type="EMBL" id="AZZ65359.1"/>
    </source>
</evidence>
<accession>A0A3T0TTQ7</accession>
<dbReference type="RefSeq" id="WP_116171826.1">
    <property type="nucleotide sequence ID" value="NZ_CP033058.2"/>
</dbReference>
<evidence type="ECO:0000313" key="3">
    <source>
        <dbReference type="Proteomes" id="UP000256585"/>
    </source>
</evidence>
<evidence type="ECO:0000256" key="1">
    <source>
        <dbReference type="SAM" id="SignalP"/>
    </source>
</evidence>
<reference evidence="2" key="1">
    <citation type="submission" date="2019-03" db="EMBL/GenBank/DDBJ databases">
        <title>Draft Sequence and Annotation of the Mycoplasma phocicerebrale Strain 1049T Genome.</title>
        <authorList>
            <person name="Frasca S.Jr."/>
            <person name="Kutish G.F."/>
            <person name="Castellanos Gell J."/>
            <person name="Michaels D.L."/>
            <person name="Brown D.R."/>
        </authorList>
    </citation>
    <scope>NUCLEOTIDE SEQUENCE</scope>
    <source>
        <strain evidence="2">1049</strain>
    </source>
</reference>
<sequence>MWNSKKTKLLKILSLTTLAITPVVFTFSCVNKNKQQKQGIAKQIENINIFISNKVDKMASAIQDSDISFSNYDDKEYEVSIISKTPNDETGELEINIKLFQKGKENTFVTKKLVINGFKKKNEIDLNPNKDNKFEKAENIIKKDEKINYLAIGDSVSAGFTAALDKDYHGKMVNGKIEGMSFPVYLAYYLNKDNPQRVKSFDNFATSNSTILEWLDLLDETYNSKRPEIFKNEDGIYKHTFDGRYENKEEFKKLLVQKIKQSNLMTITLGANDFLRFFSSVLEAVNFNELINDFQKNNKIDYEKLSALYKKFTDICKEEITDRLVTLLNKINSINSKTNVVLFNYPAPFLRFLSMIHSLFPNNIQLSGETENLMLQFMQPLTNAIKEAKQKVGKNIYFVDAFDASYWNENQEVLTSVVFDIHPTVYGYKKMAMDAFVKLTANTIKNETLYNLGWSKKYLSSFSKDNNKQIIELTTEDSKKLYEDNIGKNKQEVINKLLEEEEVILHIKDKLDPKRISRRLINFTNNQIKEIFLSILKKSFNIQIIKDIDPNNDIYNFFKNKEGAADKLVSWIKQSKFISSQLDEFQKQLLEKDWDKDGKSGAKILKKEYIVDLLNQTFLKQENILNLIKDFAKSDFATSFKEDLSTLVEKISKNILKNDAINNLIKDSAKKLNKKQEYISNEDLDIFLSKLMHSNKLPKLISEQLKNIINNAQHNANEEEFKNINTISKLLKFIYKSQAENLELQEAFSETFKEFISNEELKPILVRIICNVINKDPNINKLFKEINSEEQTKLIGSILSVFVEIENNFDISKVLANGMISELGHNGLKFKFNYLSEAFIKYSHKTFSDEKNIIKIVKIIKINDELNNNIELVKKFLSNAFDIVKEKPNLKDIILNNKNINNLIGTNSEEEKQLTKDLLDFIINQASLKQIFNFGLDLFFDTNNNLVLSRNVLELVKNLANGSQITNIKQSLKEFVKTLFNDPEAKLAKQIDIIITKTFKSLPNLYKIDVIESNKNTIKNFVDSFLKAIINEETIFSEIIDNIFEQFVTINTGSTDTVSELKNTLILGVIKFISKDNDPKTIHIPTLMNKYKDKIINLFSKVDHIAYTKMINYLFDASKFDLKEGLYSVLFNKSYKDLAQQNISKIIKRSAPSGQNGKPRDNSEFKINVEIGLGLELVNLLSADTLLASLFRPTVQTFIEEVVKLAKNNNNQIDIKEVKKLDGYRATSRIYASITLLSLSNMTIDEYWPITGAAALSGQYAENYISSSIAKAYKEVIEKNSEIKTYLKTLNNDTLAKIGISNEIKYNDYFFAGYTIDNTNSRNVNFRNFSKWTDDSIMSFIANPEKTDNIYHNEKNIVLIAKLLQKGYLYKNMDNE</sequence>
<dbReference type="KEGG" id="mphc:DMC14_000940"/>
<dbReference type="GO" id="GO:0016788">
    <property type="term" value="F:hydrolase activity, acting on ester bonds"/>
    <property type="evidence" value="ECO:0007669"/>
    <property type="project" value="InterPro"/>
</dbReference>
<gene>
    <name evidence="2" type="ORF">DMC14_000940</name>
</gene>
<dbReference type="PROSITE" id="PS51257">
    <property type="entry name" value="PROKAR_LIPOPROTEIN"/>
    <property type="match status" value="1"/>
</dbReference>